<dbReference type="Proteomes" id="UP000008138">
    <property type="component" value="Chromosome"/>
</dbReference>
<dbReference type="RefSeq" id="WP_013680181.1">
    <property type="nucleotide sequence ID" value="NC_015315.1"/>
</dbReference>
<proteinExistence type="predicted"/>
<keyword evidence="1" id="KW-0812">Transmembrane</keyword>
<organism evidence="2 3">
    <name type="scientific">Thermoproteus uzoniensis (strain 768-20)</name>
    <dbReference type="NCBI Taxonomy" id="999630"/>
    <lineage>
        <taxon>Archaea</taxon>
        <taxon>Thermoproteota</taxon>
        <taxon>Thermoprotei</taxon>
        <taxon>Thermoproteales</taxon>
        <taxon>Thermoproteaceae</taxon>
        <taxon>Thermoproteus</taxon>
    </lineage>
</organism>
<sequence>MSLKGVLVYVLSALSILIALLIVLNDVSLAGEIGENIWIRDLALAAVGFAVGVAAPILYRRFSS</sequence>
<feature type="transmembrane region" description="Helical" evidence="1">
    <location>
        <begin position="37"/>
        <end position="59"/>
    </location>
</feature>
<dbReference type="STRING" id="999630.TUZN_1369"/>
<feature type="transmembrane region" description="Helical" evidence="1">
    <location>
        <begin position="7"/>
        <end position="25"/>
    </location>
</feature>
<dbReference type="GeneID" id="10360896"/>
<evidence type="ECO:0000313" key="3">
    <source>
        <dbReference type="Proteomes" id="UP000008138"/>
    </source>
</evidence>
<evidence type="ECO:0000313" key="2">
    <source>
        <dbReference type="EMBL" id="AEA12845.1"/>
    </source>
</evidence>
<dbReference type="KEGG" id="tuz:TUZN_1369"/>
<reference key="2">
    <citation type="submission" date="2011-03" db="EMBL/GenBank/DDBJ databases">
        <title>Complete genome sequence of the thermoacidophilic crenarchaeon Thermoproteus uzoniensis 768-20.</title>
        <authorList>
            <person name="Mardanov A.V."/>
            <person name="Gumerov V.M."/>
            <person name="Beletsky A.V."/>
            <person name="Prokofeva M.I."/>
            <person name="Bonch-Osmolovskaya E.A."/>
            <person name="Ravin N.V."/>
            <person name="Skryabin K.G."/>
        </authorList>
    </citation>
    <scope>NUCLEOTIDE SEQUENCE</scope>
    <source>
        <strain>768-20</strain>
    </source>
</reference>
<dbReference type="EMBL" id="CP002590">
    <property type="protein sequence ID" value="AEA12845.1"/>
    <property type="molecule type" value="Genomic_DNA"/>
</dbReference>
<protein>
    <submittedName>
        <fullName evidence="2">Uncharacterized protein</fullName>
    </submittedName>
</protein>
<evidence type="ECO:0000256" key="1">
    <source>
        <dbReference type="SAM" id="Phobius"/>
    </source>
</evidence>
<keyword evidence="3" id="KW-1185">Reference proteome</keyword>
<reference evidence="2 3" key="1">
    <citation type="journal article" date="2011" name="J. Bacteriol.">
        <title>Complete genome sequence of the thermoacidophilic crenarchaeon Thermoproteus uzoniensis 768-20.</title>
        <authorList>
            <person name="Mardanov A.V."/>
            <person name="Gumerov V.M."/>
            <person name="Beletsky A.V."/>
            <person name="Prokofeva M.I."/>
            <person name="Bonch-Osmolovskaya E.A."/>
            <person name="Ravin N.V."/>
            <person name="Skryabin K.G."/>
        </authorList>
    </citation>
    <scope>NUCLEOTIDE SEQUENCE [LARGE SCALE GENOMIC DNA]</scope>
    <source>
        <strain evidence="2 3">768-20</strain>
    </source>
</reference>
<gene>
    <name evidence="2" type="ordered locus">TUZN_1369</name>
</gene>
<accession>F2L1A9</accession>
<name>F2L1A9_THEU7</name>
<keyword evidence="1" id="KW-0472">Membrane</keyword>
<keyword evidence="1" id="KW-1133">Transmembrane helix</keyword>
<dbReference type="HOGENOM" id="CLU_192663_0_0_2"/>
<dbReference type="AlphaFoldDB" id="F2L1A9"/>
<dbReference type="eggNOG" id="arCOG06989">
    <property type="taxonomic scope" value="Archaea"/>
</dbReference>